<organism evidence="2 3">
    <name type="scientific">Aphanothece sacrum FPU1</name>
    <dbReference type="NCBI Taxonomy" id="1920663"/>
    <lineage>
        <taxon>Bacteria</taxon>
        <taxon>Bacillati</taxon>
        <taxon>Cyanobacteriota</taxon>
        <taxon>Cyanophyceae</taxon>
        <taxon>Oscillatoriophycideae</taxon>
        <taxon>Chroococcales</taxon>
        <taxon>Aphanothecaceae</taxon>
        <taxon>Aphanothece</taxon>
    </lineage>
</organism>
<protein>
    <submittedName>
        <fullName evidence="2">Uncharacterized protein</fullName>
    </submittedName>
</protein>
<evidence type="ECO:0000256" key="1">
    <source>
        <dbReference type="SAM" id="MobiDB-lite"/>
    </source>
</evidence>
<accession>A0A401IIN3</accession>
<evidence type="ECO:0000313" key="3">
    <source>
        <dbReference type="Proteomes" id="UP000287247"/>
    </source>
</evidence>
<evidence type="ECO:0000313" key="2">
    <source>
        <dbReference type="EMBL" id="GBF81163.1"/>
    </source>
</evidence>
<proteinExistence type="predicted"/>
<dbReference type="OrthoDB" id="583382at2"/>
<feature type="region of interest" description="Disordered" evidence="1">
    <location>
        <begin position="51"/>
        <end position="79"/>
    </location>
</feature>
<comment type="caution">
    <text evidence="2">The sequence shown here is derived from an EMBL/GenBank/DDBJ whole genome shotgun (WGS) entry which is preliminary data.</text>
</comment>
<gene>
    <name evidence="2" type="ORF">AsFPU1_2575</name>
</gene>
<name>A0A401IIN3_APHSA</name>
<keyword evidence="3" id="KW-1185">Reference proteome</keyword>
<dbReference type="EMBL" id="BDQK01000013">
    <property type="protein sequence ID" value="GBF81163.1"/>
    <property type="molecule type" value="Genomic_DNA"/>
</dbReference>
<sequence length="121" mass="13887">MYFSQETPEVPDVRYLDNFSSLTHKRNIEGQCNESQQAQRNMAFAKAKRFVKNASQQGGVGPEAQPPSFQNPRQNANDLSEIQTDRATEFLMAVCPALSETTVKRRAQTLQSWLKIFLKYW</sequence>
<reference evidence="3" key="1">
    <citation type="submission" date="2017-05" db="EMBL/GenBank/DDBJ databases">
        <title>Physiological properties and genetic analysis related to exopolysaccharide production of fresh-water unicellular cyanobacterium Aphanothece sacrum, Suizenji Nori, that has been cultured as a food source in Japan.</title>
        <authorList>
            <person name="Kanesaki Y."/>
            <person name="Yoshikawa S."/>
            <person name="Ohki K."/>
        </authorList>
    </citation>
    <scope>NUCLEOTIDE SEQUENCE [LARGE SCALE GENOMIC DNA]</scope>
    <source>
        <strain evidence="3">FPU1</strain>
    </source>
</reference>
<dbReference type="AlphaFoldDB" id="A0A401IIN3"/>
<feature type="compositionally biased region" description="Polar residues" evidence="1">
    <location>
        <begin position="67"/>
        <end position="79"/>
    </location>
</feature>
<dbReference type="RefSeq" id="WP_125061119.1">
    <property type="nucleotide sequence ID" value="NZ_BDQK01000013.1"/>
</dbReference>
<dbReference type="Proteomes" id="UP000287247">
    <property type="component" value="Unassembled WGS sequence"/>
</dbReference>